<gene>
    <name evidence="1" type="ORF">ACH49_30650</name>
</gene>
<keyword evidence="2" id="KW-1185">Reference proteome</keyword>
<dbReference type="Proteomes" id="UP000037274">
    <property type="component" value="Unassembled WGS sequence"/>
</dbReference>
<dbReference type="EMBL" id="LFEH01000402">
    <property type="protein sequence ID" value="KMS65689.1"/>
    <property type="molecule type" value="Genomic_DNA"/>
</dbReference>
<evidence type="ECO:0000313" key="1">
    <source>
        <dbReference type="EMBL" id="KMS65689.1"/>
    </source>
</evidence>
<comment type="caution">
    <text evidence="1">The sequence shown here is derived from an EMBL/GenBank/DDBJ whole genome shotgun (WGS) entry which is preliminary data.</text>
</comment>
<organism evidence="1 2">
    <name type="scientific">Streptomyces leeuwenhoekii</name>
    <dbReference type="NCBI Taxonomy" id="1437453"/>
    <lineage>
        <taxon>Bacteria</taxon>
        <taxon>Bacillati</taxon>
        <taxon>Actinomycetota</taxon>
        <taxon>Actinomycetes</taxon>
        <taxon>Kitasatosporales</taxon>
        <taxon>Streptomycetaceae</taxon>
        <taxon>Streptomyces</taxon>
    </lineage>
</organism>
<name>A0ABR5HPZ3_STRLW</name>
<sequence length="84" mass="8685">PCLLTGHEAIPLGYYTGCSSGNIGGNNANMTEGEILATARRMPVAALTGPGGTPPRYARSWTPHRVSDLQVRVAPPADGTAAPR</sequence>
<evidence type="ECO:0000313" key="2">
    <source>
        <dbReference type="Proteomes" id="UP000037274"/>
    </source>
</evidence>
<feature type="non-terminal residue" evidence="1">
    <location>
        <position position="1"/>
    </location>
</feature>
<reference evidence="1 2" key="1">
    <citation type="submission" date="2015-06" db="EMBL/GenBank/DDBJ databases">
        <title>Draft genome sequence of Streptomyces leeuwenhoekii C58, which produces the novel lasso peptide, chaxapeptin.</title>
        <authorList>
            <person name="Yi Y."/>
            <person name="Hai D."/>
            <person name="Jaspars M."/>
            <person name="Sheng H."/>
            <person name="Rateb M.E."/>
            <person name="Bull A."/>
            <person name="Goodfellow M."/>
            <person name="Asenjo J.A."/>
            <person name="Ebel R."/>
        </authorList>
    </citation>
    <scope>NUCLEOTIDE SEQUENCE [LARGE SCALE GENOMIC DNA]</scope>
    <source>
        <strain evidence="1 2">C58</strain>
    </source>
</reference>
<protein>
    <submittedName>
        <fullName evidence="1">Uncharacterized protein</fullName>
    </submittedName>
</protein>
<accession>A0ABR5HPZ3</accession>
<proteinExistence type="predicted"/>